<keyword evidence="4" id="KW-1185">Reference proteome</keyword>
<dbReference type="InterPro" id="IPR050585">
    <property type="entry name" value="Xaa-Pro_dipeptidyl-ppase/CocE"/>
</dbReference>
<comment type="caution">
    <text evidence="3">The sequence shown here is derived from an EMBL/GenBank/DDBJ whole genome shotgun (WGS) entry which is preliminary data.</text>
</comment>
<dbReference type="SUPFAM" id="SSF53474">
    <property type="entry name" value="alpha/beta-Hydrolases"/>
    <property type="match status" value="1"/>
</dbReference>
<dbReference type="InterPro" id="IPR005674">
    <property type="entry name" value="CocE/Ser_esterase"/>
</dbReference>
<gene>
    <name evidence="3" type="ORF">SEUCBS140593_008153</name>
</gene>
<dbReference type="EMBL" id="CAWUHD010000108">
    <property type="protein sequence ID" value="CAK7232116.1"/>
    <property type="molecule type" value="Genomic_DNA"/>
</dbReference>
<dbReference type="InterPro" id="IPR013736">
    <property type="entry name" value="Xaa-Pro_dipept_C"/>
</dbReference>
<proteinExistence type="predicted"/>
<organism evidence="3 4">
    <name type="scientific">Sporothrix eucalyptigena</name>
    <dbReference type="NCBI Taxonomy" id="1812306"/>
    <lineage>
        <taxon>Eukaryota</taxon>
        <taxon>Fungi</taxon>
        <taxon>Dikarya</taxon>
        <taxon>Ascomycota</taxon>
        <taxon>Pezizomycotina</taxon>
        <taxon>Sordariomycetes</taxon>
        <taxon>Sordariomycetidae</taxon>
        <taxon>Ophiostomatales</taxon>
        <taxon>Ophiostomataceae</taxon>
        <taxon>Sporothrix</taxon>
    </lineage>
</organism>
<dbReference type="SUPFAM" id="SSF49785">
    <property type="entry name" value="Galactose-binding domain-like"/>
    <property type="match status" value="1"/>
</dbReference>
<accession>A0ABP0CM00</accession>
<dbReference type="Pfam" id="PF02129">
    <property type="entry name" value="Peptidase_S15"/>
    <property type="match status" value="1"/>
</dbReference>
<evidence type="ECO:0000256" key="1">
    <source>
        <dbReference type="ARBA" id="ARBA00022801"/>
    </source>
</evidence>
<dbReference type="PANTHER" id="PTHR43056:SF10">
    <property type="entry name" value="COCE_NOND FAMILY, PUTATIVE (AFU_ORTHOLOGUE AFUA_7G00600)-RELATED"/>
    <property type="match status" value="1"/>
</dbReference>
<name>A0ABP0CM00_9PEZI</name>
<dbReference type="InterPro" id="IPR000383">
    <property type="entry name" value="Xaa-Pro-like_dom"/>
</dbReference>
<evidence type="ECO:0000259" key="2">
    <source>
        <dbReference type="SMART" id="SM00939"/>
    </source>
</evidence>
<sequence>MAASTTRDFKGVDVVQLDIQPITEASHYRPSVNPGGSRVIPKGTLVAEGHQPLLLDILVDEDVAIVVRDGVTIYADVYRPANTTERVPAVICGGPFGKNGGPNKNNFNKWPWRFGCPRIATSGLEKFEGLDPGYWCLHGYAIVHSDCRGTWNSTGNVILPSKKEGEDNYDIIEFLGQQSWCNGKVSMAGNSYLSMTQWFAGAEQPPHLACLAPWEGVSDLYNDMLRIGGSPDPGFTGGLLKGDIASSTGSKGDDLEEMCYKYPTWNAYWQQFAAEYGKIKCPLYIVASWTNALHTTGTLRAWQNVSSTEKWLRIHNSHEWPDLYNTQSREDLRKFYDYYMKEVVNDWPQTPTVRLSVLNSGAHDIVNRPEAAFPLARQQELKLYLDADSKTLSKAIPSATGTFSHPATEGSSIFRISFPTTTELVGYMKLRLWAEAEGSDDMDIFVHLQKFDTATGKLLETCVTDVGYLAQDPAAARKELADKHAADPSFGASYFDTGPAGRLRASHRELDTAKSTNLHPVLTHREEQLLSPGEVVPLDISIWPYGWIFEPHQELRLGISGVNPKPHLRPHDTPAVLRNKGKHTFYTGGDRASFLLLPLIPSAITNGTH</sequence>
<reference evidence="3 4" key="1">
    <citation type="submission" date="2024-01" db="EMBL/GenBank/DDBJ databases">
        <authorList>
            <person name="Allen C."/>
            <person name="Tagirdzhanova G."/>
        </authorList>
    </citation>
    <scope>NUCLEOTIDE SEQUENCE [LARGE SCALE GENOMIC DNA]</scope>
</reference>
<keyword evidence="1" id="KW-0378">Hydrolase</keyword>
<dbReference type="Gene3D" id="3.40.50.1820">
    <property type="entry name" value="alpha/beta hydrolase"/>
    <property type="match status" value="1"/>
</dbReference>
<dbReference type="Pfam" id="PF08530">
    <property type="entry name" value="PepX_C"/>
    <property type="match status" value="1"/>
</dbReference>
<dbReference type="Proteomes" id="UP001642482">
    <property type="component" value="Unassembled WGS sequence"/>
</dbReference>
<dbReference type="InterPro" id="IPR029058">
    <property type="entry name" value="AB_hydrolase_fold"/>
</dbReference>
<evidence type="ECO:0000313" key="3">
    <source>
        <dbReference type="EMBL" id="CAK7232116.1"/>
    </source>
</evidence>
<dbReference type="Gene3D" id="2.60.120.260">
    <property type="entry name" value="Galactose-binding domain-like"/>
    <property type="match status" value="1"/>
</dbReference>
<dbReference type="PANTHER" id="PTHR43056">
    <property type="entry name" value="PEPTIDASE S9 PROLYL OLIGOPEPTIDASE"/>
    <property type="match status" value="1"/>
</dbReference>
<dbReference type="InterPro" id="IPR008979">
    <property type="entry name" value="Galactose-bd-like_sf"/>
</dbReference>
<dbReference type="SMART" id="SM00939">
    <property type="entry name" value="PepX_C"/>
    <property type="match status" value="1"/>
</dbReference>
<feature type="domain" description="Xaa-Pro dipeptidyl-peptidase C-terminal" evidence="2">
    <location>
        <begin position="333"/>
        <end position="596"/>
    </location>
</feature>
<evidence type="ECO:0000313" key="4">
    <source>
        <dbReference type="Proteomes" id="UP001642482"/>
    </source>
</evidence>
<dbReference type="NCBIfam" id="TIGR00976">
    <property type="entry name" value="CocE_NonD"/>
    <property type="match status" value="1"/>
</dbReference>
<dbReference type="Gene3D" id="1.10.3020.20">
    <property type="match status" value="1"/>
</dbReference>
<protein>
    <recommendedName>
        <fullName evidence="2">Xaa-Pro dipeptidyl-peptidase C-terminal domain-containing protein</fullName>
    </recommendedName>
</protein>